<dbReference type="Proteomes" id="UP000738325">
    <property type="component" value="Unassembled WGS sequence"/>
</dbReference>
<evidence type="ECO:0000313" key="2">
    <source>
        <dbReference type="EMBL" id="KAG0312821.1"/>
    </source>
</evidence>
<dbReference type="SUPFAM" id="SSF52833">
    <property type="entry name" value="Thioredoxin-like"/>
    <property type="match status" value="1"/>
</dbReference>
<name>A0A9P6UNG9_9FUNG</name>
<dbReference type="GO" id="GO:0016491">
    <property type="term" value="F:oxidoreductase activity"/>
    <property type="evidence" value="ECO:0007669"/>
    <property type="project" value="InterPro"/>
</dbReference>
<dbReference type="Pfam" id="PF01323">
    <property type="entry name" value="DSBA"/>
    <property type="match status" value="1"/>
</dbReference>
<dbReference type="EMBL" id="JAAAIP010000771">
    <property type="protein sequence ID" value="KAG0312821.1"/>
    <property type="molecule type" value="Genomic_DNA"/>
</dbReference>
<proteinExistence type="predicted"/>
<protein>
    <recommendedName>
        <fullName evidence="1">DSBA-like thioredoxin domain-containing protein</fullName>
    </recommendedName>
</protein>
<accession>A0A9P6UNG9</accession>
<dbReference type="Gene3D" id="3.40.30.10">
    <property type="entry name" value="Glutaredoxin"/>
    <property type="match status" value="1"/>
</dbReference>
<gene>
    <name evidence="2" type="ORF">BGZ99_009252</name>
</gene>
<evidence type="ECO:0000313" key="3">
    <source>
        <dbReference type="Proteomes" id="UP000738325"/>
    </source>
</evidence>
<feature type="domain" description="DSBA-like thioredoxin" evidence="1">
    <location>
        <begin position="9"/>
        <end position="208"/>
    </location>
</feature>
<comment type="caution">
    <text evidence="2">The sequence shown here is derived from an EMBL/GenBank/DDBJ whole genome shotgun (WGS) entry which is preliminary data.</text>
</comment>
<dbReference type="InterPro" id="IPR001853">
    <property type="entry name" value="DSBA-like_thioredoxin_dom"/>
</dbReference>
<dbReference type="InterPro" id="IPR036249">
    <property type="entry name" value="Thioredoxin-like_sf"/>
</dbReference>
<keyword evidence="3" id="KW-1185">Reference proteome</keyword>
<evidence type="ECO:0000259" key="1">
    <source>
        <dbReference type="Pfam" id="PF01323"/>
    </source>
</evidence>
<dbReference type="PANTHER" id="PTHR13887:SF41">
    <property type="entry name" value="THIOREDOXIN SUPERFAMILY PROTEIN"/>
    <property type="match status" value="1"/>
</dbReference>
<reference evidence="2" key="1">
    <citation type="journal article" date="2020" name="Fungal Divers.">
        <title>Resolving the Mortierellaceae phylogeny through synthesis of multi-gene phylogenetics and phylogenomics.</title>
        <authorList>
            <person name="Vandepol N."/>
            <person name="Liber J."/>
            <person name="Desiro A."/>
            <person name="Na H."/>
            <person name="Kennedy M."/>
            <person name="Barry K."/>
            <person name="Grigoriev I.V."/>
            <person name="Miller A.N."/>
            <person name="O'Donnell K."/>
            <person name="Stajich J.E."/>
            <person name="Bonito G."/>
        </authorList>
    </citation>
    <scope>NUCLEOTIDE SEQUENCE</scope>
    <source>
        <strain evidence="2">REB-010B</strain>
    </source>
</reference>
<sequence>MTATQTIKIDVVSDTVCPWCFVGKRRMEKAIASYKSKPEHKDVKFEVNWFPYQLDSTLPKTPINKMDMYMRKFGAARAPLIRDRMVEVGKEDGIAFSYGGEIVNTMDSHRLIAYATARGKQNEIVDELFTNYFEKERAFTIPTLVEIAVKVGLDGKEAEEYLKSDQGVQDIKNKIENARRQGVQGVPNITIGDKYVLSGAQEPSTIEEVFNRIAA</sequence>
<dbReference type="OrthoDB" id="1930760at2759"/>
<dbReference type="PANTHER" id="PTHR13887">
    <property type="entry name" value="GLUTATHIONE S-TRANSFERASE KAPPA"/>
    <property type="match status" value="1"/>
</dbReference>
<dbReference type="AlphaFoldDB" id="A0A9P6UNG9"/>
<dbReference type="CDD" id="cd03024">
    <property type="entry name" value="DsbA_FrnE"/>
    <property type="match status" value="1"/>
</dbReference>
<organism evidence="2 3">
    <name type="scientific">Dissophora globulifera</name>
    <dbReference type="NCBI Taxonomy" id="979702"/>
    <lineage>
        <taxon>Eukaryota</taxon>
        <taxon>Fungi</taxon>
        <taxon>Fungi incertae sedis</taxon>
        <taxon>Mucoromycota</taxon>
        <taxon>Mortierellomycotina</taxon>
        <taxon>Mortierellomycetes</taxon>
        <taxon>Mortierellales</taxon>
        <taxon>Mortierellaceae</taxon>
        <taxon>Dissophora</taxon>
    </lineage>
</organism>